<reference evidence="1 2" key="2">
    <citation type="submission" date="2018-11" db="EMBL/GenBank/DDBJ databases">
        <authorList>
            <consortium name="Pathogen Informatics"/>
        </authorList>
    </citation>
    <scope>NUCLEOTIDE SEQUENCE [LARGE SCALE GENOMIC DNA]</scope>
</reference>
<protein>
    <submittedName>
        <fullName evidence="3">Transposase</fullName>
    </submittedName>
</protein>
<organism evidence="3">
    <name type="scientific">Onchocerca flexuosa</name>
    <dbReference type="NCBI Taxonomy" id="387005"/>
    <lineage>
        <taxon>Eukaryota</taxon>
        <taxon>Metazoa</taxon>
        <taxon>Ecdysozoa</taxon>
        <taxon>Nematoda</taxon>
        <taxon>Chromadorea</taxon>
        <taxon>Rhabditida</taxon>
        <taxon>Spirurina</taxon>
        <taxon>Spiruromorpha</taxon>
        <taxon>Filarioidea</taxon>
        <taxon>Onchocercidae</taxon>
        <taxon>Onchocerca</taxon>
    </lineage>
</organism>
<proteinExistence type="predicted"/>
<dbReference type="AlphaFoldDB" id="A0A183HPJ2"/>
<reference evidence="3" key="1">
    <citation type="submission" date="2016-06" db="UniProtKB">
        <authorList>
            <consortium name="WormBaseParasite"/>
        </authorList>
    </citation>
    <scope>IDENTIFICATION</scope>
</reference>
<evidence type="ECO:0000313" key="3">
    <source>
        <dbReference type="WBParaSite" id="OFLC_0000940301-mRNA-1"/>
    </source>
</evidence>
<dbReference type="EMBL" id="UZAJ01011474">
    <property type="protein sequence ID" value="VDO60289.1"/>
    <property type="molecule type" value="Genomic_DNA"/>
</dbReference>
<evidence type="ECO:0000313" key="2">
    <source>
        <dbReference type="Proteomes" id="UP000267606"/>
    </source>
</evidence>
<evidence type="ECO:0000313" key="1">
    <source>
        <dbReference type="EMBL" id="VDO60289.1"/>
    </source>
</evidence>
<gene>
    <name evidence="1" type="ORF">OFLC_LOCUS9401</name>
</gene>
<dbReference type="WBParaSite" id="OFLC_0000940301-mRNA-1">
    <property type="protein sequence ID" value="OFLC_0000940301-mRNA-1"/>
    <property type="gene ID" value="OFLC_0000940301"/>
</dbReference>
<keyword evidence="2" id="KW-1185">Reference proteome</keyword>
<accession>A0A183HPJ2</accession>
<dbReference type="Proteomes" id="UP000267606">
    <property type="component" value="Unassembled WGS sequence"/>
</dbReference>
<name>A0A183HPJ2_9BILA</name>
<sequence>MRDLELKLKNVYRILKSGYAGMNLYSQNSKN</sequence>